<dbReference type="InterPro" id="IPR050640">
    <property type="entry name" value="Bact_2-comp_sensor_kinase"/>
</dbReference>
<dbReference type="PANTHER" id="PTHR34220:SF7">
    <property type="entry name" value="SENSOR HISTIDINE KINASE YPDA"/>
    <property type="match status" value="1"/>
</dbReference>
<evidence type="ECO:0008006" key="5">
    <source>
        <dbReference type="Google" id="ProtNLM"/>
    </source>
</evidence>
<dbReference type="SUPFAM" id="SSF55874">
    <property type="entry name" value="ATPase domain of HSP90 chaperone/DNA topoisomerase II/histidine kinase"/>
    <property type="match status" value="1"/>
</dbReference>
<dbReference type="Pfam" id="PF06580">
    <property type="entry name" value="His_kinase"/>
    <property type="match status" value="1"/>
</dbReference>
<dbReference type="InterPro" id="IPR003594">
    <property type="entry name" value="HATPase_dom"/>
</dbReference>
<sequence length="215" mass="24978">MKVYEKNKLKNINNIEINKEPKQMLTDINQHFLFNTLNSILSLCRENSEEARKVILELSSYLRFKFDATDGIVFLHKEIECIKSYLYIQKVRFDHRLNIVYDIQGDVNFLIPKNSIYNLIENAIIHGILKKNHGGTITFMVAIKCEKIVIKVKDDGVGMEDVQIRRLFKDESGGSISTLNSQYKELYNAEVEVVSKFNMGTCITLYIPIENIKYE</sequence>
<feature type="domain" description="Signal transduction histidine kinase internal region" evidence="2">
    <location>
        <begin position="23"/>
        <end position="97"/>
    </location>
</feature>
<feature type="domain" description="Histidine kinase/HSP90-like ATPase" evidence="1">
    <location>
        <begin position="116"/>
        <end position="210"/>
    </location>
</feature>
<evidence type="ECO:0000259" key="1">
    <source>
        <dbReference type="Pfam" id="PF02518"/>
    </source>
</evidence>
<dbReference type="GO" id="GO:0000155">
    <property type="term" value="F:phosphorelay sensor kinase activity"/>
    <property type="evidence" value="ECO:0007669"/>
    <property type="project" value="InterPro"/>
</dbReference>
<name>A0A401UR79_9CLOT</name>
<dbReference type="Pfam" id="PF02518">
    <property type="entry name" value="HATPase_c"/>
    <property type="match status" value="1"/>
</dbReference>
<evidence type="ECO:0000313" key="3">
    <source>
        <dbReference type="EMBL" id="GCD12034.1"/>
    </source>
</evidence>
<proteinExistence type="predicted"/>
<dbReference type="InterPro" id="IPR010559">
    <property type="entry name" value="Sig_transdc_His_kin_internal"/>
</dbReference>
<dbReference type="PANTHER" id="PTHR34220">
    <property type="entry name" value="SENSOR HISTIDINE KINASE YPDA"/>
    <property type="match status" value="1"/>
</dbReference>
<dbReference type="Proteomes" id="UP000287872">
    <property type="component" value="Unassembled WGS sequence"/>
</dbReference>
<keyword evidence="4" id="KW-1185">Reference proteome</keyword>
<dbReference type="Gene3D" id="3.30.565.10">
    <property type="entry name" value="Histidine kinase-like ATPase, C-terminal domain"/>
    <property type="match status" value="1"/>
</dbReference>
<gene>
    <name evidence="3" type="ORF">Ctaglu_36570</name>
</gene>
<comment type="caution">
    <text evidence="3">The sequence shown here is derived from an EMBL/GenBank/DDBJ whole genome shotgun (WGS) entry which is preliminary data.</text>
</comment>
<reference evidence="3 4" key="1">
    <citation type="submission" date="2018-11" db="EMBL/GenBank/DDBJ databases">
        <title>Genome sequencing and assembly of Clostridium tagluense strain A121.</title>
        <authorList>
            <person name="Murakami T."/>
            <person name="Segawa T."/>
            <person name="Shcherbakova V.A."/>
            <person name="Mori H."/>
            <person name="Yoshimura Y."/>
        </authorList>
    </citation>
    <scope>NUCLEOTIDE SEQUENCE [LARGE SCALE GENOMIC DNA]</scope>
    <source>
        <strain evidence="3 4">A121</strain>
    </source>
</reference>
<dbReference type="AlphaFoldDB" id="A0A401UR79"/>
<protein>
    <recommendedName>
        <fullName evidence="5">Histidine kinase domain-containing protein</fullName>
    </recommendedName>
</protein>
<dbReference type="RefSeq" id="WP_125004375.1">
    <property type="nucleotide sequence ID" value="NZ_BHYK01000025.1"/>
</dbReference>
<dbReference type="InterPro" id="IPR036890">
    <property type="entry name" value="HATPase_C_sf"/>
</dbReference>
<evidence type="ECO:0000313" key="4">
    <source>
        <dbReference type="Proteomes" id="UP000287872"/>
    </source>
</evidence>
<accession>A0A401UR79</accession>
<dbReference type="OrthoDB" id="1410840at2"/>
<dbReference type="GO" id="GO:0016020">
    <property type="term" value="C:membrane"/>
    <property type="evidence" value="ECO:0007669"/>
    <property type="project" value="InterPro"/>
</dbReference>
<evidence type="ECO:0000259" key="2">
    <source>
        <dbReference type="Pfam" id="PF06580"/>
    </source>
</evidence>
<organism evidence="3 4">
    <name type="scientific">Clostridium tagluense</name>
    <dbReference type="NCBI Taxonomy" id="360422"/>
    <lineage>
        <taxon>Bacteria</taxon>
        <taxon>Bacillati</taxon>
        <taxon>Bacillota</taxon>
        <taxon>Clostridia</taxon>
        <taxon>Eubacteriales</taxon>
        <taxon>Clostridiaceae</taxon>
        <taxon>Clostridium</taxon>
    </lineage>
</organism>
<dbReference type="EMBL" id="BHYK01000025">
    <property type="protein sequence ID" value="GCD12034.1"/>
    <property type="molecule type" value="Genomic_DNA"/>
</dbReference>